<evidence type="ECO:0000313" key="2">
    <source>
        <dbReference type="Proteomes" id="UP000810292"/>
    </source>
</evidence>
<name>A0A9D9ICD7_9SPIO</name>
<comment type="caution">
    <text evidence="1">The sequence shown here is derived from an EMBL/GenBank/DDBJ whole genome shotgun (WGS) entry which is preliminary data.</text>
</comment>
<sequence>MEKKQGAFMSLHISDYDTGIAEYRIERIEDGFTKEELLHIDDIPESIMRCYLDYRRDCNFITC</sequence>
<dbReference type="Proteomes" id="UP000810292">
    <property type="component" value="Unassembled WGS sequence"/>
</dbReference>
<reference evidence="1" key="2">
    <citation type="journal article" date="2021" name="PeerJ">
        <title>Extensive microbial diversity within the chicken gut microbiome revealed by metagenomics and culture.</title>
        <authorList>
            <person name="Gilroy R."/>
            <person name="Ravi A."/>
            <person name="Getino M."/>
            <person name="Pursley I."/>
            <person name="Horton D.L."/>
            <person name="Alikhan N.F."/>
            <person name="Baker D."/>
            <person name="Gharbi K."/>
            <person name="Hall N."/>
            <person name="Watson M."/>
            <person name="Adriaenssens E.M."/>
            <person name="Foster-Nyarko E."/>
            <person name="Jarju S."/>
            <person name="Secka A."/>
            <person name="Antonio M."/>
            <person name="Oren A."/>
            <person name="Chaudhuri R.R."/>
            <person name="La Ragione R."/>
            <person name="Hildebrand F."/>
            <person name="Pallen M.J."/>
        </authorList>
    </citation>
    <scope>NUCLEOTIDE SEQUENCE</scope>
    <source>
        <strain evidence="1">14700</strain>
    </source>
</reference>
<evidence type="ECO:0000313" key="1">
    <source>
        <dbReference type="EMBL" id="MBO8469254.1"/>
    </source>
</evidence>
<protein>
    <submittedName>
        <fullName evidence="1">Uncharacterized protein</fullName>
    </submittedName>
</protein>
<proteinExistence type="predicted"/>
<accession>A0A9D9ICD7</accession>
<dbReference type="EMBL" id="JADIMF010000086">
    <property type="protein sequence ID" value="MBO8469254.1"/>
    <property type="molecule type" value="Genomic_DNA"/>
</dbReference>
<gene>
    <name evidence="1" type="ORF">IAA72_05675</name>
</gene>
<reference evidence="1" key="1">
    <citation type="submission" date="2020-10" db="EMBL/GenBank/DDBJ databases">
        <authorList>
            <person name="Gilroy R."/>
        </authorList>
    </citation>
    <scope>NUCLEOTIDE SEQUENCE</scope>
    <source>
        <strain evidence="1">14700</strain>
    </source>
</reference>
<organism evidence="1 2">
    <name type="scientific">Candidatus Ornithospirochaeta stercoravium</name>
    <dbReference type="NCBI Taxonomy" id="2840897"/>
    <lineage>
        <taxon>Bacteria</taxon>
        <taxon>Pseudomonadati</taxon>
        <taxon>Spirochaetota</taxon>
        <taxon>Spirochaetia</taxon>
        <taxon>Spirochaetales</taxon>
        <taxon>Spirochaetaceae</taxon>
        <taxon>Spirochaetaceae incertae sedis</taxon>
        <taxon>Candidatus Ornithospirochaeta</taxon>
    </lineage>
</organism>
<dbReference type="AlphaFoldDB" id="A0A9D9ICD7"/>